<evidence type="ECO:0000313" key="1">
    <source>
        <dbReference type="EMBL" id="MDI5961189.1"/>
    </source>
</evidence>
<dbReference type="Gene3D" id="3.30.460.40">
    <property type="match status" value="1"/>
</dbReference>
<evidence type="ECO:0000313" key="2">
    <source>
        <dbReference type="Proteomes" id="UP001156398"/>
    </source>
</evidence>
<protein>
    <submittedName>
        <fullName evidence="1">Nucleotidyltransferase family protein</fullName>
    </submittedName>
</protein>
<keyword evidence="2" id="KW-1185">Reference proteome</keyword>
<proteinExistence type="predicted"/>
<sequence>MAVRPDQPPVPAFRADSSPERLADELLLALARPRLTQEVCARVRDVLGTHGAGLDWGRFVDLAGRHGVLPLVGRNLIRHRLAQSDEGRPLAPYRWIYSYAYEGNRRRNQALADEYAKVLRAVDDAGIAYAIRKGQPLVDTVYGDPGARRVGDLDLLLRRDTLARVADALTDLGYAQGRQSQNGERIEPFDRRTQLFWRTKLTNVALPFVKLSHRDDVELFIIDPCTSLFQVSSGVEADVGDFLDRRVRRTVYGEPSFVMDRTDQLIDACVQLHVEATTLYYIEIGKDLTLLKFLELAELLRAADEDVAEEFRRRVDVYDCAGSVAWALHHTALLYPDAVPAALADGFPVADAATLDEYGAFDGQVHRWESDFTTRLFDPARNKDVTARSNVPGPRAAV</sequence>
<organism evidence="1 2">
    <name type="scientific">Streptantibioticus silvisoli</name>
    <dbReference type="NCBI Taxonomy" id="2705255"/>
    <lineage>
        <taxon>Bacteria</taxon>
        <taxon>Bacillati</taxon>
        <taxon>Actinomycetota</taxon>
        <taxon>Actinomycetes</taxon>
        <taxon>Kitasatosporales</taxon>
        <taxon>Streptomycetaceae</taxon>
        <taxon>Streptantibioticus</taxon>
    </lineage>
</organism>
<reference evidence="1 2" key="1">
    <citation type="submission" date="2023-05" db="EMBL/GenBank/DDBJ databases">
        <title>Streptantibioticus silvisoli sp. nov., acidotolerant actinomycetes 1 from pine litter.</title>
        <authorList>
            <person name="Swiecimska M."/>
            <person name="Golinska P."/>
            <person name="Sangal V."/>
            <person name="Wachnowicz B."/>
            <person name="Goodfellow M."/>
        </authorList>
    </citation>
    <scope>NUCLEOTIDE SEQUENCE [LARGE SCALE GENOMIC DNA]</scope>
    <source>
        <strain evidence="1 2">SL54</strain>
    </source>
</reference>
<comment type="caution">
    <text evidence="1">The sequence shown here is derived from an EMBL/GenBank/DDBJ whole genome shotgun (WGS) entry which is preliminary data.</text>
</comment>
<dbReference type="Pfam" id="PF14907">
    <property type="entry name" value="NTP_transf_5"/>
    <property type="match status" value="1"/>
</dbReference>
<dbReference type="EMBL" id="JAAGKO020000001">
    <property type="protein sequence ID" value="MDI5961189.1"/>
    <property type="molecule type" value="Genomic_DNA"/>
</dbReference>
<dbReference type="Proteomes" id="UP001156398">
    <property type="component" value="Unassembled WGS sequence"/>
</dbReference>
<dbReference type="InterPro" id="IPR039498">
    <property type="entry name" value="NTP_transf_5"/>
</dbReference>
<gene>
    <name evidence="1" type="ORF">POF43_000355</name>
</gene>
<accession>A0ABT6VT15</accession>
<dbReference type="RefSeq" id="WP_271322243.1">
    <property type="nucleotide sequence ID" value="NZ_JAAGKO020000001.1"/>
</dbReference>
<name>A0ABT6VT15_9ACTN</name>